<dbReference type="EMBL" id="DXBO01000103">
    <property type="protein sequence ID" value="HIZ48446.1"/>
    <property type="molecule type" value="Genomic_DNA"/>
</dbReference>
<organism evidence="1 2">
    <name type="scientific">Candidatus Gemmiger excrementavium</name>
    <dbReference type="NCBI Taxonomy" id="2838608"/>
    <lineage>
        <taxon>Bacteria</taxon>
        <taxon>Bacillati</taxon>
        <taxon>Bacillota</taxon>
        <taxon>Clostridia</taxon>
        <taxon>Eubacteriales</taxon>
        <taxon>Gemmiger</taxon>
    </lineage>
</organism>
<accession>A0A9D2F3T5</accession>
<feature type="non-terminal residue" evidence="1">
    <location>
        <position position="120"/>
    </location>
</feature>
<dbReference type="AlphaFoldDB" id="A0A9D2F3T5"/>
<gene>
    <name evidence="1" type="ORF">H9810_07010</name>
</gene>
<protein>
    <submittedName>
        <fullName evidence="1">Uncharacterized protein</fullName>
    </submittedName>
</protein>
<reference evidence="1" key="2">
    <citation type="submission" date="2021-04" db="EMBL/GenBank/DDBJ databases">
        <authorList>
            <person name="Gilroy R."/>
        </authorList>
    </citation>
    <scope>NUCLEOTIDE SEQUENCE</scope>
    <source>
        <strain evidence="1">3436</strain>
    </source>
</reference>
<evidence type="ECO:0000313" key="2">
    <source>
        <dbReference type="Proteomes" id="UP000824031"/>
    </source>
</evidence>
<evidence type="ECO:0000313" key="1">
    <source>
        <dbReference type="EMBL" id="HIZ48446.1"/>
    </source>
</evidence>
<reference evidence="1" key="1">
    <citation type="journal article" date="2021" name="PeerJ">
        <title>Extensive microbial diversity within the chicken gut microbiome revealed by metagenomics and culture.</title>
        <authorList>
            <person name="Gilroy R."/>
            <person name="Ravi A."/>
            <person name="Getino M."/>
            <person name="Pursley I."/>
            <person name="Horton D.L."/>
            <person name="Alikhan N.F."/>
            <person name="Baker D."/>
            <person name="Gharbi K."/>
            <person name="Hall N."/>
            <person name="Watson M."/>
            <person name="Adriaenssens E.M."/>
            <person name="Foster-Nyarko E."/>
            <person name="Jarju S."/>
            <person name="Secka A."/>
            <person name="Antonio M."/>
            <person name="Oren A."/>
            <person name="Chaudhuri R.R."/>
            <person name="La Ragione R."/>
            <person name="Hildebrand F."/>
            <person name="Pallen M.J."/>
        </authorList>
    </citation>
    <scope>NUCLEOTIDE SEQUENCE</scope>
    <source>
        <strain evidence="1">3436</strain>
    </source>
</reference>
<sequence>MEFVLNEYHHNISNEDMLNDVSRVARMLQKSTLTKKEYAKAGCYGADTICRRFGSWLKVLELCELESNQFQMAAAKSSHLHTAVSDNDLLNDIFRVSQVLGKKSFSSKEYNDLGKYSCST</sequence>
<comment type="caution">
    <text evidence="1">The sequence shown here is derived from an EMBL/GenBank/DDBJ whole genome shotgun (WGS) entry which is preliminary data.</text>
</comment>
<dbReference type="InterPro" id="IPR041025">
    <property type="entry name" value="HNH_repeat"/>
</dbReference>
<proteinExistence type="predicted"/>
<dbReference type="Proteomes" id="UP000824031">
    <property type="component" value="Unassembled WGS sequence"/>
</dbReference>
<name>A0A9D2F3T5_9FIRM</name>
<dbReference type="Pfam" id="PF18780">
    <property type="entry name" value="HNH_repeat"/>
    <property type="match status" value="1"/>
</dbReference>